<dbReference type="RefSeq" id="WP_003390480.1">
    <property type="nucleotide sequence ID" value="NZ_APBN01000011.1"/>
</dbReference>
<dbReference type="AlphaFoldDB" id="M8DC13"/>
<keyword evidence="1" id="KW-0805">Transcription regulation</keyword>
<protein>
    <submittedName>
        <fullName evidence="6">IclR family transcriptional regulator</fullName>
    </submittedName>
</protein>
<evidence type="ECO:0000313" key="7">
    <source>
        <dbReference type="Proteomes" id="UP000012081"/>
    </source>
</evidence>
<dbReference type="EMBL" id="APBN01000011">
    <property type="protein sequence ID" value="EMT50948.1"/>
    <property type="molecule type" value="Genomic_DNA"/>
</dbReference>
<dbReference type="GO" id="GO:0045892">
    <property type="term" value="P:negative regulation of DNA-templated transcription"/>
    <property type="evidence" value="ECO:0007669"/>
    <property type="project" value="UniProtKB-ARBA"/>
</dbReference>
<dbReference type="InterPro" id="IPR036390">
    <property type="entry name" value="WH_DNA-bd_sf"/>
</dbReference>
<evidence type="ECO:0000259" key="5">
    <source>
        <dbReference type="PROSITE" id="PS51078"/>
    </source>
</evidence>
<organism evidence="6 7">
    <name type="scientific">Brevibacillus borstelensis AK1</name>
    <dbReference type="NCBI Taxonomy" id="1300222"/>
    <lineage>
        <taxon>Bacteria</taxon>
        <taxon>Bacillati</taxon>
        <taxon>Bacillota</taxon>
        <taxon>Bacilli</taxon>
        <taxon>Bacillales</taxon>
        <taxon>Paenibacillaceae</taxon>
        <taxon>Brevibacillus</taxon>
    </lineage>
</organism>
<dbReference type="Proteomes" id="UP000012081">
    <property type="component" value="Unassembled WGS sequence"/>
</dbReference>
<evidence type="ECO:0000256" key="2">
    <source>
        <dbReference type="ARBA" id="ARBA00023125"/>
    </source>
</evidence>
<dbReference type="GO" id="GO:0003677">
    <property type="term" value="F:DNA binding"/>
    <property type="evidence" value="ECO:0007669"/>
    <property type="project" value="UniProtKB-KW"/>
</dbReference>
<reference evidence="6 7" key="1">
    <citation type="submission" date="2013-03" db="EMBL/GenBank/DDBJ databases">
        <title>Assembly of a new bacterial strain Brevibacillus borstelensis AK1.</title>
        <authorList>
            <person name="Rajan I."/>
            <person name="PoliReddy D."/>
            <person name="Sugumar T."/>
            <person name="Rathinam K."/>
            <person name="Alqarawi S."/>
            <person name="Khalil A.B."/>
            <person name="Sivakumar N."/>
        </authorList>
    </citation>
    <scope>NUCLEOTIDE SEQUENCE [LARGE SCALE GENOMIC DNA]</scope>
    <source>
        <strain evidence="6 7">AK1</strain>
    </source>
</reference>
<dbReference type="SUPFAM" id="SSF55781">
    <property type="entry name" value="GAF domain-like"/>
    <property type="match status" value="1"/>
</dbReference>
<dbReference type="PATRIC" id="fig|1300222.3.peg.4231"/>
<dbReference type="GO" id="GO:0003700">
    <property type="term" value="F:DNA-binding transcription factor activity"/>
    <property type="evidence" value="ECO:0007669"/>
    <property type="project" value="TreeGrafter"/>
</dbReference>
<dbReference type="InterPro" id="IPR029016">
    <property type="entry name" value="GAF-like_dom_sf"/>
</dbReference>
<dbReference type="InterPro" id="IPR050707">
    <property type="entry name" value="HTH_MetabolicPath_Reg"/>
</dbReference>
<dbReference type="STRING" id="1300222.I532_20121"/>
<keyword evidence="7" id="KW-1185">Reference proteome</keyword>
<feature type="domain" description="IclR-ED" evidence="5">
    <location>
        <begin position="66"/>
        <end position="249"/>
    </location>
</feature>
<dbReference type="SUPFAM" id="SSF46785">
    <property type="entry name" value="Winged helix' DNA-binding domain"/>
    <property type="match status" value="1"/>
</dbReference>
<evidence type="ECO:0000256" key="3">
    <source>
        <dbReference type="ARBA" id="ARBA00023163"/>
    </source>
</evidence>
<dbReference type="PANTHER" id="PTHR30136">
    <property type="entry name" value="HELIX-TURN-HELIX TRANSCRIPTIONAL REGULATOR, ICLR FAMILY"/>
    <property type="match status" value="1"/>
</dbReference>
<evidence type="ECO:0000256" key="1">
    <source>
        <dbReference type="ARBA" id="ARBA00023015"/>
    </source>
</evidence>
<proteinExistence type="predicted"/>
<dbReference type="Gene3D" id="1.10.10.10">
    <property type="entry name" value="Winged helix-like DNA-binding domain superfamily/Winged helix DNA-binding domain"/>
    <property type="match status" value="1"/>
</dbReference>
<name>M8DC13_9BACL</name>
<evidence type="ECO:0000313" key="6">
    <source>
        <dbReference type="EMBL" id="EMT50948.1"/>
    </source>
</evidence>
<gene>
    <name evidence="6" type="ORF">I532_20121</name>
</gene>
<dbReference type="OrthoDB" id="9791752at2"/>
<dbReference type="InterPro" id="IPR005471">
    <property type="entry name" value="Tscrpt_reg_IclR_N"/>
</dbReference>
<keyword evidence="2" id="KW-0238">DNA-binding</keyword>
<comment type="caution">
    <text evidence="6">The sequence shown here is derived from an EMBL/GenBank/DDBJ whole genome shotgun (WGS) entry which is preliminary data.</text>
</comment>
<dbReference type="InterPro" id="IPR036388">
    <property type="entry name" value="WH-like_DNA-bd_sf"/>
</dbReference>
<dbReference type="PANTHER" id="PTHR30136:SF24">
    <property type="entry name" value="HTH-TYPE TRANSCRIPTIONAL REPRESSOR ALLR"/>
    <property type="match status" value="1"/>
</dbReference>
<sequence length="260" mass="28933">MSETNKTVLKALELLQLFLDHPQLTLQEAVHLSGQPKTSVYRMLMSLEEGGLLKRTDVGAYELGLGFLQYGQAVSERMDIRREALPVMVRLNEEIGEAVNLIIRDGEEATYVEKVDTKEPIRVYTAIGRRAPLYAGACPRVLLAFLPDEEQEKYLSRVKLQPVADCTITDIDVLRRVLSESRQNGYTVSHSELYNDTSAVAAPIYDHSGSVIAGISIVGPTSRYKEGQIQLLAQKVIEAAQAISRKLGWNDRRCGRGAMQ</sequence>
<keyword evidence="3" id="KW-0804">Transcription</keyword>
<dbReference type="GeneID" id="89499691"/>
<dbReference type="Pfam" id="PF01614">
    <property type="entry name" value="IclR_C"/>
    <property type="match status" value="1"/>
</dbReference>
<dbReference type="PROSITE" id="PS51078">
    <property type="entry name" value="ICLR_ED"/>
    <property type="match status" value="1"/>
</dbReference>
<dbReference type="Gene3D" id="3.30.450.40">
    <property type="match status" value="1"/>
</dbReference>
<dbReference type="Pfam" id="PF09339">
    <property type="entry name" value="HTH_IclR"/>
    <property type="match status" value="1"/>
</dbReference>
<evidence type="ECO:0000259" key="4">
    <source>
        <dbReference type="PROSITE" id="PS51077"/>
    </source>
</evidence>
<feature type="domain" description="HTH iclR-type" evidence="4">
    <location>
        <begin position="5"/>
        <end position="65"/>
    </location>
</feature>
<dbReference type="PROSITE" id="PS51077">
    <property type="entry name" value="HTH_ICLR"/>
    <property type="match status" value="1"/>
</dbReference>
<accession>M8DC13</accession>
<dbReference type="SMART" id="SM00346">
    <property type="entry name" value="HTH_ICLR"/>
    <property type="match status" value="1"/>
</dbReference>
<dbReference type="InterPro" id="IPR014757">
    <property type="entry name" value="Tscrpt_reg_IclR_C"/>
</dbReference>